<accession>A0A2P6RKX7</accession>
<dbReference type="AlphaFoldDB" id="A0A2P6RKX7"/>
<protein>
    <submittedName>
        <fullName evidence="1">Uncharacterized protein</fullName>
    </submittedName>
</protein>
<sequence length="55" mass="6086">MSSVAKVLLSVLLPSFLFYFFLNPPHLNPKTLLSSANCSKLQSFDAARKTSSRPD</sequence>
<dbReference type="EMBL" id="PDCK01000040">
    <property type="protein sequence ID" value="PRQ47089.1"/>
    <property type="molecule type" value="Genomic_DNA"/>
</dbReference>
<keyword evidence="2" id="KW-1185">Reference proteome</keyword>
<evidence type="ECO:0000313" key="2">
    <source>
        <dbReference type="Proteomes" id="UP000238479"/>
    </source>
</evidence>
<name>A0A2P6RKX7_ROSCH</name>
<gene>
    <name evidence="1" type="ORF">RchiOBHm_Chr2g0095921</name>
</gene>
<organism evidence="1 2">
    <name type="scientific">Rosa chinensis</name>
    <name type="common">China rose</name>
    <dbReference type="NCBI Taxonomy" id="74649"/>
    <lineage>
        <taxon>Eukaryota</taxon>
        <taxon>Viridiplantae</taxon>
        <taxon>Streptophyta</taxon>
        <taxon>Embryophyta</taxon>
        <taxon>Tracheophyta</taxon>
        <taxon>Spermatophyta</taxon>
        <taxon>Magnoliopsida</taxon>
        <taxon>eudicotyledons</taxon>
        <taxon>Gunneridae</taxon>
        <taxon>Pentapetalae</taxon>
        <taxon>rosids</taxon>
        <taxon>fabids</taxon>
        <taxon>Rosales</taxon>
        <taxon>Rosaceae</taxon>
        <taxon>Rosoideae</taxon>
        <taxon>Rosoideae incertae sedis</taxon>
        <taxon>Rosa</taxon>
    </lineage>
</organism>
<proteinExistence type="predicted"/>
<evidence type="ECO:0000313" key="1">
    <source>
        <dbReference type="EMBL" id="PRQ47089.1"/>
    </source>
</evidence>
<dbReference type="Gramene" id="PRQ47089">
    <property type="protein sequence ID" value="PRQ47089"/>
    <property type="gene ID" value="RchiOBHm_Chr2g0095921"/>
</dbReference>
<reference evidence="1 2" key="1">
    <citation type="journal article" date="2018" name="Nat. Genet.">
        <title>The Rosa genome provides new insights in the design of modern roses.</title>
        <authorList>
            <person name="Bendahmane M."/>
        </authorList>
    </citation>
    <scope>NUCLEOTIDE SEQUENCE [LARGE SCALE GENOMIC DNA]</scope>
    <source>
        <strain evidence="2">cv. Old Blush</strain>
    </source>
</reference>
<comment type="caution">
    <text evidence="1">The sequence shown here is derived from an EMBL/GenBank/DDBJ whole genome shotgun (WGS) entry which is preliminary data.</text>
</comment>
<dbReference type="Proteomes" id="UP000238479">
    <property type="component" value="Chromosome 2"/>
</dbReference>